<dbReference type="OrthoDB" id="9812232at2"/>
<dbReference type="Proteomes" id="UP000184389">
    <property type="component" value="Unassembled WGS sequence"/>
</dbReference>
<proteinExistence type="predicted"/>
<evidence type="ECO:0000313" key="1">
    <source>
        <dbReference type="EMBL" id="SHH80876.1"/>
    </source>
</evidence>
<sequence length="136" mass="16498">MNQIQKYFVDTYNKDSHYNRKYVENPTDLKQFTDEQLKEARKDLKNQANILVQISKPYKIDNKKYYVFTKSSIDFKDSETEGLIITRKYMFTKENNRWKIAQLEQELSNEKIPEDKLKYTTKNNKKVEYVKSFDIK</sequence>
<dbReference type="RefSeq" id="WP_072743806.1">
    <property type="nucleotide sequence ID" value="NZ_FQXR01000004.1"/>
</dbReference>
<dbReference type="STRING" id="1123281.SAMN02745180_01134"/>
<protein>
    <submittedName>
        <fullName evidence="1">Uncharacterized protein</fullName>
    </submittedName>
</protein>
<name>A0A1M5W034_9FIRM</name>
<evidence type="ECO:0000313" key="2">
    <source>
        <dbReference type="Proteomes" id="UP000184389"/>
    </source>
</evidence>
<organism evidence="1 2">
    <name type="scientific">Sporanaerobacter acetigenes DSM 13106</name>
    <dbReference type="NCBI Taxonomy" id="1123281"/>
    <lineage>
        <taxon>Bacteria</taxon>
        <taxon>Bacillati</taxon>
        <taxon>Bacillota</taxon>
        <taxon>Tissierellia</taxon>
        <taxon>Tissierellales</taxon>
        <taxon>Sporanaerobacteraceae</taxon>
        <taxon>Sporanaerobacter</taxon>
    </lineage>
</organism>
<dbReference type="AlphaFoldDB" id="A0A1M5W034"/>
<accession>A0A1M5W034</accession>
<gene>
    <name evidence="1" type="ORF">SAMN02745180_01134</name>
</gene>
<keyword evidence="2" id="KW-1185">Reference proteome</keyword>
<reference evidence="1 2" key="1">
    <citation type="submission" date="2016-11" db="EMBL/GenBank/DDBJ databases">
        <authorList>
            <person name="Jaros S."/>
            <person name="Januszkiewicz K."/>
            <person name="Wedrychowicz H."/>
        </authorList>
    </citation>
    <scope>NUCLEOTIDE SEQUENCE [LARGE SCALE GENOMIC DNA]</scope>
    <source>
        <strain evidence="1 2">DSM 13106</strain>
    </source>
</reference>
<dbReference type="EMBL" id="FQXR01000004">
    <property type="protein sequence ID" value="SHH80876.1"/>
    <property type="molecule type" value="Genomic_DNA"/>
</dbReference>